<dbReference type="SUPFAM" id="SSF54236">
    <property type="entry name" value="Ubiquitin-like"/>
    <property type="match status" value="1"/>
</dbReference>
<feature type="region of interest" description="Disordered" evidence="2">
    <location>
        <begin position="170"/>
        <end position="212"/>
    </location>
</feature>
<dbReference type="InterPro" id="IPR048945">
    <property type="entry name" value="RASSF8/10_RA"/>
</dbReference>
<reference evidence="4" key="1">
    <citation type="submission" date="2016-05" db="EMBL/GenBank/DDBJ databases">
        <authorList>
            <person name="Lavstsen T."/>
            <person name="Jespersen J.S."/>
        </authorList>
    </citation>
    <scope>NUCLEOTIDE SEQUENCE</scope>
    <source>
        <tissue evidence="4">Brain</tissue>
    </source>
</reference>
<keyword evidence="1" id="KW-0175">Coiled coil</keyword>
<dbReference type="Gene3D" id="3.10.20.90">
    <property type="entry name" value="Phosphatidylinositol 3-kinase Catalytic Subunit, Chain A, domain 1"/>
    <property type="match status" value="1"/>
</dbReference>
<feature type="region of interest" description="Disordered" evidence="2">
    <location>
        <begin position="229"/>
        <end position="257"/>
    </location>
</feature>
<dbReference type="GO" id="GO:0007165">
    <property type="term" value="P:signal transduction"/>
    <property type="evidence" value="ECO:0007669"/>
    <property type="project" value="InterPro"/>
</dbReference>
<feature type="coiled-coil region" evidence="1">
    <location>
        <begin position="271"/>
        <end position="311"/>
    </location>
</feature>
<dbReference type="InterPro" id="IPR033593">
    <property type="entry name" value="N-RASSF"/>
</dbReference>
<evidence type="ECO:0000256" key="2">
    <source>
        <dbReference type="SAM" id="MobiDB-lite"/>
    </source>
</evidence>
<sequence length="458" mass="52734">MEVKVLVNGIPRMVCGVTEDTTCQEVVLALAQASGQPGRYTLREKFKDFERCMTPGERPLETLKKYGEQSKEVQLILQHNGSLTWDEAGRVKVSRYQPCPPLRRKDPGARIRRSSGSLGLHRQSLPPLSCLREKVEQTQEELKKSKRKSLTLMEEAWEWLESLGKGKVYSTAGDKQSRKRRDKRNRASLDSTFNVEKETSDQSSRSKVRGQESFISDLDLQTSCCIGNQTRDRDKKQSKKTQKVKSDSSSSITEEEKNGLRETIVCQMLCLQDLQVLITNVHKQIFELEERQKATRAEEKTQERLAEEQTETITFWEKELKAQERYEKDLQKRFLEMRANAAECKADLEEYKLQMQRFDRFSGKGSEQAAATEVSVGSTEGDLKEQSDSDVNRKFLPREDLDPPPHALVPPNQIKERRLTGPSEIKEWWTRWSESQKPTTEKVIHRSELTIYLGSTKV</sequence>
<reference evidence="4" key="2">
    <citation type="submission" date="2016-06" db="EMBL/GenBank/DDBJ databases">
        <title>The genome of a short-lived fish provides insights into sex chromosome evolution and the genetic control of aging.</title>
        <authorList>
            <person name="Reichwald K."/>
            <person name="Felder M."/>
            <person name="Petzold A."/>
            <person name="Koch P."/>
            <person name="Groth M."/>
            <person name="Platzer M."/>
        </authorList>
    </citation>
    <scope>NUCLEOTIDE SEQUENCE</scope>
    <source>
        <tissue evidence="4">Brain</tissue>
    </source>
</reference>
<dbReference type="InterPro" id="IPR029071">
    <property type="entry name" value="Ubiquitin-like_domsf"/>
</dbReference>
<dbReference type="AlphaFoldDB" id="A0A1A7XEK2"/>
<dbReference type="InterPro" id="IPR000159">
    <property type="entry name" value="RA_dom"/>
</dbReference>
<dbReference type="PANTHER" id="PTHR15286:SF16">
    <property type="entry name" value="RAS ASSOCIATION DOMAIN-CONTAINING PROTEIN 8"/>
    <property type="match status" value="1"/>
</dbReference>
<evidence type="ECO:0000256" key="1">
    <source>
        <dbReference type="SAM" id="Coils"/>
    </source>
</evidence>
<proteinExistence type="predicted"/>
<dbReference type="PANTHER" id="PTHR15286">
    <property type="entry name" value="RAS-ASSOCIATING DOMAIN CONTAINING PROTEIN"/>
    <property type="match status" value="1"/>
</dbReference>
<evidence type="ECO:0000259" key="3">
    <source>
        <dbReference type="PROSITE" id="PS50200"/>
    </source>
</evidence>
<organism evidence="4">
    <name type="scientific">Iconisemion striatum</name>
    <dbReference type="NCBI Taxonomy" id="60296"/>
    <lineage>
        <taxon>Eukaryota</taxon>
        <taxon>Metazoa</taxon>
        <taxon>Chordata</taxon>
        <taxon>Craniata</taxon>
        <taxon>Vertebrata</taxon>
        <taxon>Euteleostomi</taxon>
        <taxon>Actinopterygii</taxon>
        <taxon>Neopterygii</taxon>
        <taxon>Teleostei</taxon>
        <taxon>Neoteleostei</taxon>
        <taxon>Acanthomorphata</taxon>
        <taxon>Ovalentaria</taxon>
        <taxon>Atherinomorphae</taxon>
        <taxon>Cyprinodontiformes</taxon>
        <taxon>Nothobranchiidae</taxon>
        <taxon>Iconisemion</taxon>
    </lineage>
</organism>
<name>A0A1A7XEK2_9TELE</name>
<feature type="region of interest" description="Disordered" evidence="2">
    <location>
        <begin position="362"/>
        <end position="390"/>
    </location>
</feature>
<feature type="compositionally biased region" description="Basic residues" evidence="2">
    <location>
        <begin position="177"/>
        <end position="186"/>
    </location>
</feature>
<dbReference type="Pfam" id="PF21712">
    <property type="entry name" value="RASSF8-10_RA"/>
    <property type="match status" value="1"/>
</dbReference>
<feature type="coiled-coil region" evidence="1">
    <location>
        <begin position="128"/>
        <end position="155"/>
    </location>
</feature>
<feature type="domain" description="Ras-associating" evidence="3">
    <location>
        <begin position="1"/>
        <end position="82"/>
    </location>
</feature>
<evidence type="ECO:0000313" key="4">
    <source>
        <dbReference type="EMBL" id="SBP16526.1"/>
    </source>
</evidence>
<feature type="compositionally biased region" description="Basic and acidic residues" evidence="2">
    <location>
        <begin position="381"/>
        <end position="390"/>
    </location>
</feature>
<protein>
    <submittedName>
        <fullName evidence="4">Si:ch211-261n11.3</fullName>
    </submittedName>
</protein>
<gene>
    <name evidence="4" type="primary">SI:CH211-261N11.3</name>
</gene>
<dbReference type="PROSITE" id="PS50200">
    <property type="entry name" value="RA"/>
    <property type="match status" value="1"/>
</dbReference>
<accession>A0A1A7XEK2</accession>
<dbReference type="EMBL" id="HADW01015126">
    <property type="protein sequence ID" value="SBP16526.1"/>
    <property type="molecule type" value="Transcribed_RNA"/>
</dbReference>
<feature type="region of interest" description="Disordered" evidence="2">
    <location>
        <begin position="97"/>
        <end position="124"/>
    </location>
</feature>